<dbReference type="PANTHER" id="PTHR44207:SF2">
    <property type="entry name" value="REPEAT PROTEIN, PUTATIVE-RELATED"/>
    <property type="match status" value="1"/>
</dbReference>
<protein>
    <submittedName>
        <fullName evidence="2">Uncharacterized protein</fullName>
    </submittedName>
</protein>
<dbReference type="Gene3D" id="1.25.40.20">
    <property type="entry name" value="Ankyrin repeat-containing domain"/>
    <property type="match status" value="2"/>
</dbReference>
<keyword evidence="3" id="KW-1185">Reference proteome</keyword>
<dbReference type="InterPro" id="IPR036770">
    <property type="entry name" value="Ankyrin_rpt-contain_sf"/>
</dbReference>
<feature type="coiled-coil region" evidence="1">
    <location>
        <begin position="4"/>
        <end position="121"/>
    </location>
</feature>
<dbReference type="Proteomes" id="UP001347796">
    <property type="component" value="Unassembled WGS sequence"/>
</dbReference>
<sequence>MKEIDHLKTVENEHEEQYRNLEKQKEQAIRNLQQENQRLKKLENENKDTLKRMDELEIENDALKQQKQAFENLQQLNKQLITELNKIKMEDEEKLEKLCRLQRENDDLKRARNDVQQLELLNVSMGTVTNAQQGTTAHLKGVAVNYYSHGESPEPTIQQTRHMVSGQTRDTGLANTESDLLSYNTEQTENQIGNTSPLTLPNMNRMTEDMSEFEANQELVDLSESLHTSCVYGTLDNVRELIGSGKDVNGRDRRNMTPLMYCARSAIDPVAKIQLLMSYTKSDMNQKDVHGNNILHHACRVGTLETVQYLIQNIVRDVNTKNRIGRTPLFDCCESKIDAIAKIELLVEEGANIAHKDNKNDQILHIACSGGILETVKYLIDALKIDVNTTGFKNRTPFMNCVSSKASPLDKMKFLVSKGAVTGAIDHTHCNNALHRASSFGTAEVVDYLKDIIDVNSKSYRDRTPIFYC</sequence>
<dbReference type="PANTHER" id="PTHR44207">
    <property type="entry name" value="SURFACE ANTIGEN BSPA-LIKE-RELATED"/>
    <property type="match status" value="1"/>
</dbReference>
<organism evidence="2 3">
    <name type="scientific">Patella caerulea</name>
    <name type="common">Rayed Mediterranean limpet</name>
    <dbReference type="NCBI Taxonomy" id="87958"/>
    <lineage>
        <taxon>Eukaryota</taxon>
        <taxon>Metazoa</taxon>
        <taxon>Spiralia</taxon>
        <taxon>Lophotrochozoa</taxon>
        <taxon>Mollusca</taxon>
        <taxon>Gastropoda</taxon>
        <taxon>Patellogastropoda</taxon>
        <taxon>Patelloidea</taxon>
        <taxon>Patellidae</taxon>
        <taxon>Patella</taxon>
    </lineage>
</organism>
<dbReference type="AlphaFoldDB" id="A0AAN8JLY7"/>
<proteinExistence type="predicted"/>
<keyword evidence="1" id="KW-0175">Coiled coil</keyword>
<reference evidence="2 3" key="1">
    <citation type="submission" date="2024-01" db="EMBL/GenBank/DDBJ databases">
        <title>The genome of the rayed Mediterranean limpet Patella caerulea (Linnaeus, 1758).</title>
        <authorList>
            <person name="Anh-Thu Weber A."/>
            <person name="Halstead-Nussloch G."/>
        </authorList>
    </citation>
    <scope>NUCLEOTIDE SEQUENCE [LARGE SCALE GENOMIC DNA]</scope>
    <source>
        <strain evidence="2">AATW-2023a</strain>
        <tissue evidence="2">Whole specimen</tissue>
    </source>
</reference>
<comment type="caution">
    <text evidence="2">The sequence shown here is derived from an EMBL/GenBank/DDBJ whole genome shotgun (WGS) entry which is preliminary data.</text>
</comment>
<evidence type="ECO:0000313" key="3">
    <source>
        <dbReference type="Proteomes" id="UP001347796"/>
    </source>
</evidence>
<evidence type="ECO:0000256" key="1">
    <source>
        <dbReference type="SAM" id="Coils"/>
    </source>
</evidence>
<dbReference type="SMART" id="SM00248">
    <property type="entry name" value="ANK"/>
    <property type="match status" value="7"/>
</dbReference>
<dbReference type="InterPro" id="IPR002110">
    <property type="entry name" value="Ankyrin_rpt"/>
</dbReference>
<gene>
    <name evidence="2" type="ORF">SNE40_015832</name>
</gene>
<dbReference type="SUPFAM" id="SSF48403">
    <property type="entry name" value="Ankyrin repeat"/>
    <property type="match status" value="1"/>
</dbReference>
<accession>A0AAN8JLY7</accession>
<name>A0AAN8JLY7_PATCE</name>
<dbReference type="EMBL" id="JAZGQO010000010">
    <property type="protein sequence ID" value="KAK6177800.1"/>
    <property type="molecule type" value="Genomic_DNA"/>
</dbReference>
<evidence type="ECO:0000313" key="2">
    <source>
        <dbReference type="EMBL" id="KAK6177800.1"/>
    </source>
</evidence>
<dbReference type="Pfam" id="PF12796">
    <property type="entry name" value="Ank_2"/>
    <property type="match status" value="1"/>
</dbReference>